<reference evidence="1" key="1">
    <citation type="journal article" date="2021" name="PeerJ">
        <title>Extensive microbial diversity within the chicken gut microbiome revealed by metagenomics and culture.</title>
        <authorList>
            <person name="Gilroy R."/>
            <person name="Ravi A."/>
            <person name="Getino M."/>
            <person name="Pursley I."/>
            <person name="Horton D.L."/>
            <person name="Alikhan N.F."/>
            <person name="Baker D."/>
            <person name="Gharbi K."/>
            <person name="Hall N."/>
            <person name="Watson M."/>
            <person name="Adriaenssens E.M."/>
            <person name="Foster-Nyarko E."/>
            <person name="Jarju S."/>
            <person name="Secka A."/>
            <person name="Antonio M."/>
            <person name="Oren A."/>
            <person name="Chaudhuri R.R."/>
            <person name="La Ragione R."/>
            <person name="Hildebrand F."/>
            <person name="Pallen M.J."/>
        </authorList>
    </citation>
    <scope>NUCLEOTIDE SEQUENCE</scope>
    <source>
        <strain evidence="1">ChiGjej4B4-18154</strain>
    </source>
</reference>
<gene>
    <name evidence="1" type="ORF">H9813_00415</name>
</gene>
<protein>
    <submittedName>
        <fullName evidence="1">Uncharacterized protein</fullName>
    </submittedName>
</protein>
<dbReference type="EMBL" id="DXBV01000006">
    <property type="protein sequence ID" value="HIZ29684.1"/>
    <property type="molecule type" value="Genomic_DNA"/>
</dbReference>
<reference evidence="1" key="2">
    <citation type="submission" date="2021-04" db="EMBL/GenBank/DDBJ databases">
        <authorList>
            <person name="Gilroy R."/>
        </authorList>
    </citation>
    <scope>NUCLEOTIDE SEQUENCE</scope>
    <source>
        <strain evidence="1">ChiGjej4B4-18154</strain>
    </source>
</reference>
<dbReference type="AlphaFoldDB" id="A0A9D2E2A2"/>
<proteinExistence type="predicted"/>
<comment type="caution">
    <text evidence="1">The sequence shown here is derived from an EMBL/GenBank/DDBJ whole genome shotgun (WGS) entry which is preliminary data.</text>
</comment>
<accession>A0A9D2E2A2</accession>
<sequence length="87" mass="10345">MEDRAVERNREKRYVAVDVHFSAEGRLRPLQIIFDEERVYAVDQVRDVCRRAADVGGVGDRYTCVIQGQERYLWFEKGRWFVEAFSE</sequence>
<evidence type="ECO:0000313" key="2">
    <source>
        <dbReference type="Proteomes" id="UP000824035"/>
    </source>
</evidence>
<evidence type="ECO:0000313" key="1">
    <source>
        <dbReference type="EMBL" id="HIZ29684.1"/>
    </source>
</evidence>
<name>A0A9D2E2A2_9FIRM</name>
<organism evidence="1 2">
    <name type="scientific">Candidatus Allofournierella merdipullorum</name>
    <dbReference type="NCBI Taxonomy" id="2838595"/>
    <lineage>
        <taxon>Bacteria</taxon>
        <taxon>Bacillati</taxon>
        <taxon>Bacillota</taxon>
        <taxon>Clostridia</taxon>
        <taxon>Eubacteriales</taxon>
        <taxon>Oscillospiraceae</taxon>
        <taxon>Allofournierella</taxon>
    </lineage>
</organism>
<dbReference type="Proteomes" id="UP000824035">
    <property type="component" value="Unassembled WGS sequence"/>
</dbReference>